<feature type="compositionally biased region" description="Basic and acidic residues" evidence="6">
    <location>
        <begin position="320"/>
        <end position="329"/>
    </location>
</feature>
<keyword evidence="2 7" id="KW-0812">Transmembrane</keyword>
<sequence length="506" mass="56958">MAPSPEHVVLEFEVQRLRDELRQYDQELPCWTAEVKAAESYAESLESEYKQEELSEQRLAVEMSQKRKIRALSPASSQGDRDHHEAVEHHAEAGVAVHVFEDPLIPVHGMTDEEIAKHHQERQMSHELARRAVSIAHLRRRKTSLADEAIARARREAEQLREQLMEAEAEGRRVTEERQAAEEQELPLREWVKHIEDQVTTARLENARLSSSLSSALAFRASLLPDEGHTPAGAETGAHIQQVCWLREHQRQCTSRKEKLKEEIAAEERRRDSFLRDAGRSAVFRRSPAASPDRSYLTSSLRSLPPTPFEKFHSLGAAPKDPKDPKDQGHQGLGEESEDEDHDYWKSDWHESGMPKKREPRNSLALLFGGMPGLKQCWDPVPLKVFSAIAVVYAFGDFLEMQSMAVMGGAAYQILLQSKLLVTALIMWVMRGQRQTTLQWNVLVTIALGMSAFVLTDDSGNEGGFQPIGLVFVVAKVFFSCLCAVLAEKHLKAMGIGIILDGWADA</sequence>
<evidence type="ECO:0000256" key="4">
    <source>
        <dbReference type="ARBA" id="ARBA00023136"/>
    </source>
</evidence>
<evidence type="ECO:0000313" key="9">
    <source>
        <dbReference type="EMBL" id="CAL4804044.1"/>
    </source>
</evidence>
<dbReference type="InterPro" id="IPR007271">
    <property type="entry name" value="Nuc_sug_transpt"/>
</dbReference>
<dbReference type="GO" id="GO:0000139">
    <property type="term" value="C:Golgi membrane"/>
    <property type="evidence" value="ECO:0007669"/>
    <property type="project" value="InterPro"/>
</dbReference>
<feature type="region of interest" description="Disordered" evidence="6">
    <location>
        <begin position="307"/>
        <end position="357"/>
    </location>
</feature>
<reference evidence="9 10" key="2">
    <citation type="submission" date="2024-05" db="EMBL/GenBank/DDBJ databases">
        <authorList>
            <person name="Chen Y."/>
            <person name="Shah S."/>
            <person name="Dougan E. K."/>
            <person name="Thang M."/>
            <person name="Chan C."/>
        </authorList>
    </citation>
    <scope>NUCLEOTIDE SEQUENCE [LARGE SCALE GENOMIC DNA]</scope>
</reference>
<keyword evidence="4 7" id="KW-0472">Membrane</keyword>
<evidence type="ECO:0000256" key="3">
    <source>
        <dbReference type="ARBA" id="ARBA00022989"/>
    </source>
</evidence>
<keyword evidence="10" id="KW-1185">Reference proteome</keyword>
<dbReference type="Proteomes" id="UP001152797">
    <property type="component" value="Unassembled WGS sequence"/>
</dbReference>
<evidence type="ECO:0000256" key="1">
    <source>
        <dbReference type="ARBA" id="ARBA00004141"/>
    </source>
</evidence>
<evidence type="ECO:0000256" key="6">
    <source>
        <dbReference type="SAM" id="MobiDB-lite"/>
    </source>
</evidence>
<feature type="transmembrane region" description="Helical" evidence="7">
    <location>
        <begin position="411"/>
        <end position="430"/>
    </location>
</feature>
<comment type="caution">
    <text evidence="8">The sequence shown here is derived from an EMBL/GenBank/DDBJ whole genome shotgun (WGS) entry which is preliminary data.</text>
</comment>
<dbReference type="OrthoDB" id="424835at2759"/>
<reference evidence="8" key="1">
    <citation type="submission" date="2022-10" db="EMBL/GenBank/DDBJ databases">
        <authorList>
            <person name="Chen Y."/>
            <person name="Dougan E. K."/>
            <person name="Chan C."/>
            <person name="Rhodes N."/>
            <person name="Thang M."/>
        </authorList>
    </citation>
    <scope>NUCLEOTIDE SEQUENCE</scope>
</reference>
<feature type="transmembrane region" description="Helical" evidence="7">
    <location>
        <begin position="437"/>
        <end position="456"/>
    </location>
</feature>
<comment type="subcellular location">
    <subcellularLocation>
        <location evidence="1">Membrane</location>
        <topology evidence="1">Multi-pass membrane protein</topology>
    </subcellularLocation>
</comment>
<keyword evidence="5" id="KW-0175">Coiled coil</keyword>
<protein>
    <submittedName>
        <fullName evidence="8">Uncharacterized protein</fullName>
    </submittedName>
</protein>
<gene>
    <name evidence="8" type="ORF">C1SCF055_LOCUS41438</name>
</gene>
<feature type="transmembrane region" description="Helical" evidence="7">
    <location>
        <begin position="468"/>
        <end position="487"/>
    </location>
</feature>
<dbReference type="SUPFAM" id="SSF103481">
    <property type="entry name" value="Multidrug resistance efflux transporter EmrE"/>
    <property type="match status" value="1"/>
</dbReference>
<dbReference type="InterPro" id="IPR037185">
    <property type="entry name" value="EmrE-like"/>
</dbReference>
<feature type="coiled-coil region" evidence="5">
    <location>
        <begin position="143"/>
        <end position="184"/>
    </location>
</feature>
<feature type="coiled-coil region" evidence="5">
    <location>
        <begin position="7"/>
        <end position="62"/>
    </location>
</feature>
<dbReference type="AlphaFoldDB" id="A0A9P1DU37"/>
<feature type="coiled-coil region" evidence="5">
    <location>
        <begin position="250"/>
        <end position="277"/>
    </location>
</feature>
<evidence type="ECO:0000256" key="7">
    <source>
        <dbReference type="SAM" id="Phobius"/>
    </source>
</evidence>
<organism evidence="8">
    <name type="scientific">Cladocopium goreaui</name>
    <dbReference type="NCBI Taxonomy" id="2562237"/>
    <lineage>
        <taxon>Eukaryota</taxon>
        <taxon>Sar</taxon>
        <taxon>Alveolata</taxon>
        <taxon>Dinophyceae</taxon>
        <taxon>Suessiales</taxon>
        <taxon>Symbiodiniaceae</taxon>
        <taxon>Cladocopium</taxon>
    </lineage>
</organism>
<proteinExistence type="predicted"/>
<evidence type="ECO:0000313" key="10">
    <source>
        <dbReference type="Proteomes" id="UP001152797"/>
    </source>
</evidence>
<dbReference type="GO" id="GO:0015165">
    <property type="term" value="F:pyrimidine nucleotide-sugar transmembrane transporter activity"/>
    <property type="evidence" value="ECO:0007669"/>
    <property type="project" value="InterPro"/>
</dbReference>
<evidence type="ECO:0000256" key="2">
    <source>
        <dbReference type="ARBA" id="ARBA00022692"/>
    </source>
</evidence>
<evidence type="ECO:0000313" key="8">
    <source>
        <dbReference type="EMBL" id="CAI4016732.1"/>
    </source>
</evidence>
<dbReference type="PANTHER" id="PTHR10231">
    <property type="entry name" value="NUCLEOTIDE-SUGAR TRANSMEMBRANE TRANSPORTER"/>
    <property type="match status" value="1"/>
</dbReference>
<keyword evidence="3 7" id="KW-1133">Transmembrane helix</keyword>
<accession>A0A9P1DU37</accession>
<dbReference type="Pfam" id="PF04142">
    <property type="entry name" value="Nuc_sug_transp"/>
    <property type="match status" value="1"/>
</dbReference>
<dbReference type="EMBL" id="CAMXCT030006600">
    <property type="protein sequence ID" value="CAL4804044.1"/>
    <property type="molecule type" value="Genomic_DNA"/>
</dbReference>
<dbReference type="EMBL" id="CAMXCT020006600">
    <property type="protein sequence ID" value="CAL1170107.1"/>
    <property type="molecule type" value="Genomic_DNA"/>
</dbReference>
<evidence type="ECO:0000256" key="5">
    <source>
        <dbReference type="SAM" id="Coils"/>
    </source>
</evidence>
<feature type="compositionally biased region" description="Basic and acidic residues" evidence="6">
    <location>
        <begin position="343"/>
        <end position="357"/>
    </location>
</feature>
<dbReference type="EMBL" id="CAMXCT010006600">
    <property type="protein sequence ID" value="CAI4016732.1"/>
    <property type="molecule type" value="Genomic_DNA"/>
</dbReference>
<name>A0A9P1DU37_9DINO</name>